<protein>
    <recommendedName>
        <fullName evidence="4">Altered inheritance of mitochondria protein 32</fullName>
    </recommendedName>
</protein>
<dbReference type="PANTHER" id="PTHR31902:SF14">
    <property type="entry name" value="ACTIN PATCHES DISTAL PROTEIN 1"/>
    <property type="match status" value="1"/>
</dbReference>
<organism evidence="2">
    <name type="scientific">Triticum aestivum</name>
    <name type="common">Wheat</name>
    <dbReference type="NCBI Taxonomy" id="4565"/>
    <lineage>
        <taxon>Eukaryota</taxon>
        <taxon>Viridiplantae</taxon>
        <taxon>Streptophyta</taxon>
        <taxon>Embryophyta</taxon>
        <taxon>Tracheophyta</taxon>
        <taxon>Spermatophyta</taxon>
        <taxon>Magnoliopsida</taxon>
        <taxon>Liliopsida</taxon>
        <taxon>Poales</taxon>
        <taxon>Poaceae</taxon>
        <taxon>BOP clade</taxon>
        <taxon>Pooideae</taxon>
        <taxon>Triticodae</taxon>
        <taxon>Triticeae</taxon>
        <taxon>Triticinae</taxon>
        <taxon>Triticum</taxon>
    </lineage>
</organism>
<name>A0A3B5Y081_WHEAT</name>
<proteinExistence type="predicted"/>
<keyword evidence="3" id="KW-1185">Reference proteome</keyword>
<dbReference type="Proteomes" id="UP000019116">
    <property type="component" value="Chromosome 1A"/>
</dbReference>
<accession>A0A3B5Y081</accession>
<dbReference type="Gramene" id="TraesCS1A02G210200.1">
    <property type="protein sequence ID" value="TraesCS1A02G210200.1"/>
    <property type="gene ID" value="TraesCS1A02G210200"/>
</dbReference>
<gene>
    <name evidence="2" type="primary">LOC123051728</name>
</gene>
<feature type="region of interest" description="Disordered" evidence="1">
    <location>
        <begin position="397"/>
        <end position="424"/>
    </location>
</feature>
<dbReference type="SMR" id="A0A3B5Y081"/>
<dbReference type="Gene3D" id="3.40.30.10">
    <property type="entry name" value="Glutaredoxin"/>
    <property type="match status" value="1"/>
</dbReference>
<evidence type="ECO:0000256" key="1">
    <source>
        <dbReference type="SAM" id="MobiDB-lite"/>
    </source>
</evidence>
<dbReference type="PANTHER" id="PTHR31902">
    <property type="entry name" value="ACTIN PATCHES DISTAL PROTEIN 1"/>
    <property type="match status" value="1"/>
</dbReference>
<sequence length="467" mass="50680">MLSIFPKLSKQIPFPPVLPSPSRRRLLQHSLLPLLMADPSPSSPTAASAGDALLAPDATLPAAAAPDLDKEFGFQRAELGKEKLAGTVGFHERHVFLCYKGPEEWPSHVEASESDHLPRHLAAAIKARKPNLKKSVYVHDLYGAFECRSSASLFLYVVFAPWYWMTKLTICEGGDGTESSLGDVLIFPDMIRYRELIHLDVDNFVEEVLVKDTEWLPGSPEAIKGSFVFVCCHGSRDKRCGVCGPALITRFKEEIEGQGLDGQVAVSACSHVGGHKYAGNVIIFSPDAKGEVTGHWYGYVAPDDVPVLLRQHIGQGEIVGHLWRGQLGLSEEQQKKALELRHATNGLTEEESSAKESPEANGTNGAACNPAPAGGCCQGNGGGLTCCQSDVPEAKQDKNIPAEQNHKSSTTESDKENGAASKKGRMKICRTPTWFETWDRSDTYTTLAVVASAATVFAAFRCYKAMN</sequence>
<dbReference type="InterPro" id="IPR009737">
    <property type="entry name" value="Aim32/Apd1-like"/>
</dbReference>
<dbReference type="Gramene" id="TraesCS1A03G0554900.2">
    <property type="protein sequence ID" value="TraesCS1A03G0554900.2.CDS"/>
    <property type="gene ID" value="TraesCS1A03G0554900"/>
</dbReference>
<evidence type="ECO:0000313" key="3">
    <source>
        <dbReference type="Proteomes" id="UP000019116"/>
    </source>
</evidence>
<evidence type="ECO:0000313" key="2">
    <source>
        <dbReference type="EnsemblPlants" id="TraesCS1A02G210200.1"/>
    </source>
</evidence>
<dbReference type="Pfam" id="PF06999">
    <property type="entry name" value="Suc_Fer-like"/>
    <property type="match status" value="1"/>
</dbReference>
<dbReference type="STRING" id="4565.A0A3B5Y081"/>
<dbReference type="FunFam" id="3.40.30.10:FF:000213">
    <property type="entry name" value="APD1p protein"/>
    <property type="match status" value="1"/>
</dbReference>
<dbReference type="InterPro" id="IPR036249">
    <property type="entry name" value="Thioredoxin-like_sf"/>
</dbReference>
<feature type="compositionally biased region" description="Basic and acidic residues" evidence="1">
    <location>
        <begin position="397"/>
        <end position="406"/>
    </location>
</feature>
<dbReference type="SUPFAM" id="SSF52833">
    <property type="entry name" value="Thioredoxin-like"/>
    <property type="match status" value="1"/>
</dbReference>
<reference evidence="2" key="1">
    <citation type="submission" date="2018-08" db="EMBL/GenBank/DDBJ databases">
        <authorList>
            <person name="Rossello M."/>
        </authorList>
    </citation>
    <scope>NUCLEOTIDE SEQUENCE [LARGE SCALE GENOMIC DNA]</scope>
    <source>
        <strain evidence="2">cv. Chinese Spring</strain>
    </source>
</reference>
<dbReference type="Gramene" id="TraesCAD_scaffold_030173_01G000200.1">
    <property type="protein sequence ID" value="TraesCAD_scaffold_030173_01G000200.1"/>
    <property type="gene ID" value="TraesCAD_scaffold_030173_01G000200"/>
</dbReference>
<dbReference type="OMA" id="QLWRGQM"/>
<evidence type="ECO:0008006" key="4">
    <source>
        <dbReference type="Google" id="ProtNLM"/>
    </source>
</evidence>
<dbReference type="CDD" id="cd03062">
    <property type="entry name" value="TRX_Fd_Sucrase"/>
    <property type="match status" value="1"/>
</dbReference>
<dbReference type="EnsemblPlants" id="TraesCS1A02G210200.1">
    <property type="protein sequence ID" value="TraesCS1A02G210200.1"/>
    <property type="gene ID" value="TraesCS1A02G210200"/>
</dbReference>
<dbReference type="AlphaFoldDB" id="A0A3B5Y081"/>
<reference evidence="2" key="2">
    <citation type="submission" date="2018-10" db="UniProtKB">
        <authorList>
            <consortium name="EnsemblPlants"/>
        </authorList>
    </citation>
    <scope>IDENTIFICATION</scope>
</reference>